<dbReference type="Gene3D" id="3.90.1300.10">
    <property type="entry name" value="Amidase signature (AS) domain"/>
    <property type="match status" value="1"/>
</dbReference>
<dbReference type="Pfam" id="PF01425">
    <property type="entry name" value="Amidase"/>
    <property type="match status" value="1"/>
</dbReference>
<dbReference type="InterPro" id="IPR020556">
    <property type="entry name" value="Amidase_CS"/>
</dbReference>
<dbReference type="InterPro" id="IPR023631">
    <property type="entry name" value="Amidase_dom"/>
</dbReference>
<proteinExistence type="predicted"/>
<dbReference type="InterPro" id="IPR036928">
    <property type="entry name" value="AS_sf"/>
</dbReference>
<evidence type="ECO:0000313" key="5">
    <source>
        <dbReference type="Proteomes" id="UP000051887"/>
    </source>
</evidence>
<accession>A0A0P1FNH6</accession>
<keyword evidence="4" id="KW-1185">Reference proteome</keyword>
<dbReference type="SUPFAM" id="SSF75304">
    <property type="entry name" value="Amidase signature (AS) enzymes"/>
    <property type="match status" value="1"/>
</dbReference>
<gene>
    <name evidence="3" type="primary">mdlY</name>
    <name evidence="2" type="ORF">TL5118_03872</name>
    <name evidence="3" type="ORF">TL5120_03096</name>
</gene>
<reference evidence="3 5" key="2">
    <citation type="submission" date="2015-09" db="EMBL/GenBank/DDBJ databases">
        <authorList>
            <consortium name="Swine Surveillance"/>
        </authorList>
    </citation>
    <scope>NUCLEOTIDE SEQUENCE [LARGE SCALE GENOMIC DNA]</scope>
    <source>
        <strain evidence="3 5">5120</strain>
    </source>
</reference>
<dbReference type="AlphaFoldDB" id="A0A0P1FNH6"/>
<sequence>MDHWLKASAADLGRGIGSGEIDPVALTETYLTAIASHPFADRIYARVTEDRAMAEAEAASARAKAGQRLSALDGVPISWKDLFDSAGVATEAGSALLKGRTPEVDAPVLRNATALGLVCLGKTHMSELAFSGLGLNPVTATPPCVNDHDAVSGGSSSGAATSVAFDLAACGIGSDTGGSVRIPAAWNDLVGLKTTAGRIGLQGVVDLCAKFDTIGPLCRSVEDAALMLAMLEGGRAANLTGATLKGKRFAVLQTVVLEDTREVPMQAFNDAVAKLAEAGAEIVKIDAPEVADAMAMAGPLYTAEAYGRWRDVIEANPDLMFDRVLERFRGGKDVGAADYVAAWQKLERLRAVWYERVAGFDAVLCPTAPILPPKVDRLMQDDAYFVTENLLALQNTRVGNLMGNCGVTLPTGVPSCGILLNGLPGQEERLLRVAAAAEAALALG</sequence>
<dbReference type="PANTHER" id="PTHR11895:SF176">
    <property type="entry name" value="AMIDASE AMID-RELATED"/>
    <property type="match status" value="1"/>
</dbReference>
<reference evidence="2 4" key="1">
    <citation type="submission" date="2015-09" db="EMBL/GenBank/DDBJ databases">
        <authorList>
            <person name="Rodrigo-Torres L."/>
            <person name="Arahal D.R."/>
        </authorList>
    </citation>
    <scope>NUCLEOTIDE SEQUENCE [LARGE SCALE GENOMIC DNA]</scope>
    <source>
        <strain evidence="2 4">CECT 5118</strain>
    </source>
</reference>
<dbReference type="OrthoDB" id="9811471at2"/>
<dbReference type="GO" id="GO:0050537">
    <property type="term" value="F:mandelamide amidase activity"/>
    <property type="evidence" value="ECO:0007669"/>
    <property type="project" value="UniProtKB-EC"/>
</dbReference>
<dbReference type="Proteomes" id="UP000051887">
    <property type="component" value="Unassembled WGS sequence"/>
</dbReference>
<keyword evidence="3" id="KW-0378">Hydrolase</keyword>
<evidence type="ECO:0000313" key="3">
    <source>
        <dbReference type="EMBL" id="CUH73289.1"/>
    </source>
</evidence>
<evidence type="ECO:0000313" key="4">
    <source>
        <dbReference type="Proteomes" id="UP000051086"/>
    </source>
</evidence>
<dbReference type="Proteomes" id="UP000051086">
    <property type="component" value="Unassembled WGS sequence"/>
</dbReference>
<dbReference type="EMBL" id="CYSB01000041">
    <property type="protein sequence ID" value="CUH69902.1"/>
    <property type="molecule type" value="Genomic_DNA"/>
</dbReference>
<protein>
    <submittedName>
        <fullName evidence="3">Mandelamide hydrolase</fullName>
        <ecNumber evidence="3">3.5.1.86</ecNumber>
    </submittedName>
</protein>
<organism evidence="3 5">
    <name type="scientific">Thalassovita autumnalis</name>
    <dbReference type="NCBI Taxonomy" id="2072972"/>
    <lineage>
        <taxon>Bacteria</taxon>
        <taxon>Pseudomonadati</taxon>
        <taxon>Pseudomonadota</taxon>
        <taxon>Alphaproteobacteria</taxon>
        <taxon>Rhodobacterales</taxon>
        <taxon>Roseobacteraceae</taxon>
        <taxon>Thalassovita</taxon>
    </lineage>
</organism>
<dbReference type="InterPro" id="IPR000120">
    <property type="entry name" value="Amidase"/>
</dbReference>
<name>A0A0P1FNH6_9RHOB</name>
<dbReference type="PROSITE" id="PS00571">
    <property type="entry name" value="AMIDASES"/>
    <property type="match status" value="1"/>
</dbReference>
<feature type="domain" description="Amidase" evidence="1">
    <location>
        <begin position="26"/>
        <end position="431"/>
    </location>
</feature>
<evidence type="ECO:0000259" key="1">
    <source>
        <dbReference type="Pfam" id="PF01425"/>
    </source>
</evidence>
<dbReference type="EMBL" id="CYSC01000038">
    <property type="protein sequence ID" value="CUH73289.1"/>
    <property type="molecule type" value="Genomic_DNA"/>
</dbReference>
<dbReference type="RefSeq" id="WP_058244449.1">
    <property type="nucleotide sequence ID" value="NZ_CYSB01000041.1"/>
</dbReference>
<evidence type="ECO:0000313" key="2">
    <source>
        <dbReference type="EMBL" id="CUH69902.1"/>
    </source>
</evidence>
<dbReference type="EC" id="3.5.1.86" evidence="3"/>
<dbReference type="PANTHER" id="PTHR11895">
    <property type="entry name" value="TRANSAMIDASE"/>
    <property type="match status" value="1"/>
</dbReference>